<evidence type="ECO:0000313" key="2">
    <source>
        <dbReference type="Proteomes" id="UP001221898"/>
    </source>
</evidence>
<dbReference type="Proteomes" id="UP001221898">
    <property type="component" value="Unassembled WGS sequence"/>
</dbReference>
<sequence>MLGYAPRQRGVPLKSLLNAAYVHKEGATICRSVGAGLGWRPYLGSGDNYRCVVGTLPVITPLLAEIRYFRSVCCPAPPATPCPRPGYQGPSGHLPTPDLLLGDLTALIGPF</sequence>
<gene>
    <name evidence="1" type="ORF">AAFF_G00120800</name>
</gene>
<organism evidence="1 2">
    <name type="scientific">Aldrovandia affinis</name>
    <dbReference type="NCBI Taxonomy" id="143900"/>
    <lineage>
        <taxon>Eukaryota</taxon>
        <taxon>Metazoa</taxon>
        <taxon>Chordata</taxon>
        <taxon>Craniata</taxon>
        <taxon>Vertebrata</taxon>
        <taxon>Euteleostomi</taxon>
        <taxon>Actinopterygii</taxon>
        <taxon>Neopterygii</taxon>
        <taxon>Teleostei</taxon>
        <taxon>Notacanthiformes</taxon>
        <taxon>Halosauridae</taxon>
        <taxon>Aldrovandia</taxon>
    </lineage>
</organism>
<accession>A0AAD7RS82</accession>
<dbReference type="EMBL" id="JAINUG010000183">
    <property type="protein sequence ID" value="KAJ8389372.1"/>
    <property type="molecule type" value="Genomic_DNA"/>
</dbReference>
<proteinExistence type="predicted"/>
<evidence type="ECO:0000313" key="1">
    <source>
        <dbReference type="EMBL" id="KAJ8389372.1"/>
    </source>
</evidence>
<reference evidence="1" key="1">
    <citation type="journal article" date="2023" name="Science">
        <title>Genome structures resolve the early diversification of teleost fishes.</title>
        <authorList>
            <person name="Parey E."/>
            <person name="Louis A."/>
            <person name="Montfort J."/>
            <person name="Bouchez O."/>
            <person name="Roques C."/>
            <person name="Iampietro C."/>
            <person name="Lluch J."/>
            <person name="Castinel A."/>
            <person name="Donnadieu C."/>
            <person name="Desvignes T."/>
            <person name="Floi Bucao C."/>
            <person name="Jouanno E."/>
            <person name="Wen M."/>
            <person name="Mejri S."/>
            <person name="Dirks R."/>
            <person name="Jansen H."/>
            <person name="Henkel C."/>
            <person name="Chen W.J."/>
            <person name="Zahm M."/>
            <person name="Cabau C."/>
            <person name="Klopp C."/>
            <person name="Thompson A.W."/>
            <person name="Robinson-Rechavi M."/>
            <person name="Braasch I."/>
            <person name="Lecointre G."/>
            <person name="Bobe J."/>
            <person name="Postlethwait J.H."/>
            <person name="Berthelot C."/>
            <person name="Roest Crollius H."/>
            <person name="Guiguen Y."/>
        </authorList>
    </citation>
    <scope>NUCLEOTIDE SEQUENCE</scope>
    <source>
        <strain evidence="1">NC1722</strain>
    </source>
</reference>
<protein>
    <submittedName>
        <fullName evidence="1">Uncharacterized protein</fullName>
    </submittedName>
</protein>
<keyword evidence="2" id="KW-1185">Reference proteome</keyword>
<comment type="caution">
    <text evidence="1">The sequence shown here is derived from an EMBL/GenBank/DDBJ whole genome shotgun (WGS) entry which is preliminary data.</text>
</comment>
<name>A0AAD7RS82_9TELE</name>
<dbReference type="AlphaFoldDB" id="A0AAD7RS82"/>